<name>A0A4Q9KE49_9ACTN</name>
<sequence>MARHVEARCPLRPADKCSLCFPGADSPANCGLVYLMRDDPELQELYAEERRRAREGRIGA</sequence>
<dbReference type="RefSeq" id="WP_131167692.1">
    <property type="nucleotide sequence ID" value="NZ_CANLBI010000005.1"/>
</dbReference>
<dbReference type="AlphaFoldDB" id="A0A4Q9KE49"/>
<proteinExistence type="predicted"/>
<dbReference type="Proteomes" id="UP000292373">
    <property type="component" value="Unassembled WGS sequence"/>
</dbReference>
<reference evidence="1 2" key="1">
    <citation type="submission" date="2019-01" db="EMBL/GenBank/DDBJ databases">
        <title>Lactibacter flavus gen. nov., sp. nov., a novel bacterium of the family Propionibacteriaceae isolated from raw milk and dairy products.</title>
        <authorList>
            <person name="Huptas C."/>
            <person name="Wenning M."/>
            <person name="Breitenwieser F."/>
            <person name="Doll E."/>
            <person name="Von Neubeck M."/>
            <person name="Busse H.-J."/>
            <person name="Scherer S."/>
        </authorList>
    </citation>
    <scope>NUCLEOTIDE SEQUENCE [LARGE SCALE GENOMIC DNA]</scope>
    <source>
        <strain evidence="1 2">KCTC 33808</strain>
    </source>
</reference>
<evidence type="ECO:0000313" key="1">
    <source>
        <dbReference type="EMBL" id="TBT85351.1"/>
    </source>
</evidence>
<organism evidence="1 2">
    <name type="scientific">Propioniciclava sinopodophylli</name>
    <dbReference type="NCBI Taxonomy" id="1837344"/>
    <lineage>
        <taxon>Bacteria</taxon>
        <taxon>Bacillati</taxon>
        <taxon>Actinomycetota</taxon>
        <taxon>Actinomycetes</taxon>
        <taxon>Propionibacteriales</taxon>
        <taxon>Propionibacteriaceae</taxon>
        <taxon>Propioniciclava</taxon>
    </lineage>
</organism>
<gene>
    <name evidence="1" type="ORF">ET989_06245</name>
</gene>
<keyword evidence="2" id="KW-1185">Reference proteome</keyword>
<accession>A0A4Q9KE49</accession>
<dbReference type="InterPro" id="IPR046658">
    <property type="entry name" value="DUF6767"/>
</dbReference>
<evidence type="ECO:0000313" key="2">
    <source>
        <dbReference type="Proteomes" id="UP000292373"/>
    </source>
</evidence>
<dbReference type="EMBL" id="SDMQ01000005">
    <property type="protein sequence ID" value="TBT85351.1"/>
    <property type="molecule type" value="Genomic_DNA"/>
</dbReference>
<comment type="caution">
    <text evidence="1">The sequence shown here is derived from an EMBL/GenBank/DDBJ whole genome shotgun (WGS) entry which is preliminary data.</text>
</comment>
<dbReference type="OrthoDB" id="4324184at2"/>
<protein>
    <submittedName>
        <fullName evidence="1">Uncharacterized protein</fullName>
    </submittedName>
</protein>
<dbReference type="Pfam" id="PF20555">
    <property type="entry name" value="DUF6767"/>
    <property type="match status" value="1"/>
</dbReference>